<dbReference type="GO" id="GO:0003824">
    <property type="term" value="F:catalytic activity"/>
    <property type="evidence" value="ECO:0007669"/>
    <property type="project" value="InterPro"/>
</dbReference>
<protein>
    <submittedName>
        <fullName evidence="3">Crotonase/enoyl-CoA hydratase family protein</fullName>
    </submittedName>
</protein>
<dbReference type="NCBIfam" id="NF006108">
    <property type="entry name" value="PRK08259.1"/>
    <property type="match status" value="1"/>
</dbReference>
<keyword evidence="4" id="KW-1185">Reference proteome</keyword>
<dbReference type="AlphaFoldDB" id="A0A418Y1V3"/>
<accession>A0A418Y1V3</accession>
<gene>
    <name evidence="3" type="ORF">D4A39_01245</name>
</gene>
<dbReference type="EMBL" id="QYYA01000001">
    <property type="protein sequence ID" value="RJG19519.1"/>
    <property type="molecule type" value="Genomic_DNA"/>
</dbReference>
<evidence type="ECO:0000256" key="2">
    <source>
        <dbReference type="RuleBase" id="RU003707"/>
    </source>
</evidence>
<dbReference type="InterPro" id="IPR018376">
    <property type="entry name" value="Enoyl-CoA_hyd/isom_CS"/>
</dbReference>
<reference evidence="3 4" key="1">
    <citation type="submission" date="2018-09" db="EMBL/GenBank/DDBJ databases">
        <title>Alcanivorax profundi sp. nov., isolated from 1000 m-depth seawater of the Mariana Trench.</title>
        <authorList>
            <person name="Liu J."/>
        </authorList>
    </citation>
    <scope>NUCLEOTIDE SEQUENCE [LARGE SCALE GENOMIC DNA]</scope>
    <source>
        <strain evidence="3 4">MTEO17</strain>
    </source>
</reference>
<proteinExistence type="inferred from homology"/>
<dbReference type="CDD" id="cd06558">
    <property type="entry name" value="crotonase-like"/>
    <property type="match status" value="1"/>
</dbReference>
<dbReference type="Gene3D" id="3.90.226.10">
    <property type="entry name" value="2-enoyl-CoA Hydratase, Chain A, domain 1"/>
    <property type="match status" value="1"/>
</dbReference>
<dbReference type="Pfam" id="PF00378">
    <property type="entry name" value="ECH_1"/>
    <property type="match status" value="1"/>
</dbReference>
<evidence type="ECO:0000313" key="3">
    <source>
        <dbReference type="EMBL" id="RJG19519.1"/>
    </source>
</evidence>
<evidence type="ECO:0000256" key="1">
    <source>
        <dbReference type="ARBA" id="ARBA00005254"/>
    </source>
</evidence>
<dbReference type="PANTHER" id="PTHR43802:SF1">
    <property type="entry name" value="IP11341P-RELATED"/>
    <property type="match status" value="1"/>
</dbReference>
<organism evidence="3 4">
    <name type="scientific">Alcanivorax profundi</name>
    <dbReference type="NCBI Taxonomy" id="2338368"/>
    <lineage>
        <taxon>Bacteria</taxon>
        <taxon>Pseudomonadati</taxon>
        <taxon>Pseudomonadota</taxon>
        <taxon>Gammaproteobacteria</taxon>
        <taxon>Oceanospirillales</taxon>
        <taxon>Alcanivoracaceae</taxon>
        <taxon>Alcanivorax</taxon>
    </lineage>
</organism>
<dbReference type="SUPFAM" id="SSF52096">
    <property type="entry name" value="ClpP/crotonase"/>
    <property type="match status" value="1"/>
</dbReference>
<dbReference type="Proteomes" id="UP000283734">
    <property type="component" value="Unassembled WGS sequence"/>
</dbReference>
<comment type="similarity">
    <text evidence="1 2">Belongs to the enoyl-CoA hydratase/isomerase family.</text>
</comment>
<comment type="caution">
    <text evidence="3">The sequence shown here is derived from an EMBL/GenBank/DDBJ whole genome shotgun (WGS) entry which is preliminary data.</text>
</comment>
<dbReference type="RefSeq" id="WP_022984405.1">
    <property type="nucleotide sequence ID" value="NZ_CAXGPP010000009.1"/>
</dbReference>
<dbReference type="Gene3D" id="1.10.287.2460">
    <property type="match status" value="1"/>
</dbReference>
<dbReference type="PANTHER" id="PTHR43802">
    <property type="entry name" value="ENOYL-COA HYDRATASE"/>
    <property type="match status" value="1"/>
</dbReference>
<dbReference type="PROSITE" id="PS00166">
    <property type="entry name" value="ENOYL_COA_HYDRATASE"/>
    <property type="match status" value="1"/>
</dbReference>
<dbReference type="OrthoDB" id="9775794at2"/>
<evidence type="ECO:0000313" key="4">
    <source>
        <dbReference type="Proteomes" id="UP000283734"/>
    </source>
</evidence>
<dbReference type="InterPro" id="IPR001753">
    <property type="entry name" value="Enoyl-CoA_hydra/iso"/>
</dbReference>
<sequence length="261" mass="27898">MSGPPVLIEHIDNVCVITLNRPAQRNAVDRPTADAMRKAFEDFDNNPALHVAILTGAGGNFCAGADLSALGDPQRRNEIDAQGSGPGPMGPTRLAMSKPVVAAVSGYAVAGGLELAVWCDMRVMERSAIFGVFCRRWGVPLIDGGTVRLPRLIGQSHAMDMILTGRPVGAEEALAMGLANRVVDDGQALTAAMTLAKQIATFPQACLRADRLSALQQWEHPVAEALRLEGKGGYPVVFEEALQGAERFRQGEGRHGHFEHE</sequence>
<name>A0A418Y1V3_9GAMM</name>
<dbReference type="InterPro" id="IPR029045">
    <property type="entry name" value="ClpP/crotonase-like_dom_sf"/>
</dbReference>